<dbReference type="InterPro" id="IPR036019">
    <property type="entry name" value="MscL_channel"/>
</dbReference>
<keyword evidence="4 9" id="KW-0812">Transmembrane</keyword>
<evidence type="ECO:0000256" key="7">
    <source>
        <dbReference type="ARBA" id="ARBA00023136"/>
    </source>
</evidence>
<keyword evidence="6 9" id="KW-0406">Ion transport</keyword>
<dbReference type="Proteomes" id="UP001165367">
    <property type="component" value="Unassembled WGS sequence"/>
</dbReference>
<keyword evidence="8 9" id="KW-0407">Ion channel</keyword>
<dbReference type="PANTHER" id="PTHR30266">
    <property type="entry name" value="MECHANOSENSITIVE CHANNEL MSCL"/>
    <property type="match status" value="1"/>
</dbReference>
<name>A0ABS9KQ36_9BACT</name>
<evidence type="ECO:0000256" key="3">
    <source>
        <dbReference type="ARBA" id="ARBA00022475"/>
    </source>
</evidence>
<protein>
    <recommendedName>
        <fullName evidence="9">Large-conductance mechanosensitive channel</fullName>
    </recommendedName>
</protein>
<evidence type="ECO:0000313" key="11">
    <source>
        <dbReference type="Proteomes" id="UP001165367"/>
    </source>
</evidence>
<comment type="caution">
    <text evidence="10">The sequence shown here is derived from an EMBL/GenBank/DDBJ whole genome shotgun (WGS) entry which is preliminary data.</text>
</comment>
<dbReference type="SUPFAM" id="SSF81330">
    <property type="entry name" value="Gated mechanosensitive channel"/>
    <property type="match status" value="1"/>
</dbReference>
<evidence type="ECO:0000256" key="8">
    <source>
        <dbReference type="ARBA" id="ARBA00023303"/>
    </source>
</evidence>
<gene>
    <name evidence="9 10" type="primary">mscL</name>
    <name evidence="10" type="ORF">LZZ85_08970</name>
</gene>
<dbReference type="PANTHER" id="PTHR30266:SF2">
    <property type="entry name" value="LARGE-CONDUCTANCE MECHANOSENSITIVE CHANNEL"/>
    <property type="match status" value="1"/>
</dbReference>
<dbReference type="Pfam" id="PF01741">
    <property type="entry name" value="MscL"/>
    <property type="match status" value="1"/>
</dbReference>
<keyword evidence="2 9" id="KW-0813">Transport</keyword>
<evidence type="ECO:0000256" key="6">
    <source>
        <dbReference type="ARBA" id="ARBA00023065"/>
    </source>
</evidence>
<dbReference type="HAMAP" id="MF_00115">
    <property type="entry name" value="MscL"/>
    <property type="match status" value="1"/>
</dbReference>
<dbReference type="NCBIfam" id="TIGR00220">
    <property type="entry name" value="mscL"/>
    <property type="match status" value="1"/>
</dbReference>
<evidence type="ECO:0000256" key="2">
    <source>
        <dbReference type="ARBA" id="ARBA00022448"/>
    </source>
</evidence>
<reference evidence="10" key="1">
    <citation type="submission" date="2022-01" db="EMBL/GenBank/DDBJ databases">
        <authorList>
            <person name="Jo J.-H."/>
            <person name="Im W.-T."/>
        </authorList>
    </citation>
    <scope>NUCLEOTIDE SEQUENCE</scope>
    <source>
        <strain evidence="10">NA20</strain>
    </source>
</reference>
<feature type="transmembrane region" description="Helical" evidence="9">
    <location>
        <begin position="16"/>
        <end position="37"/>
    </location>
</feature>
<dbReference type="EMBL" id="JAKLTR010000004">
    <property type="protein sequence ID" value="MCG2614410.1"/>
    <property type="molecule type" value="Genomic_DNA"/>
</dbReference>
<sequence>MGLFKEFKEFALKKNVVELAVAVIIGAAFGTIVSSLVDDVITPLLLTPALEAANAQDLDKLVWGNVKYGKFLAAVIKFVIIAFILFLIIRAMKGLMKKEEEAPTPAVTPEDILLLREIRDSLKK</sequence>
<comment type="subunit">
    <text evidence="9">Homopentamer.</text>
</comment>
<evidence type="ECO:0000256" key="9">
    <source>
        <dbReference type="HAMAP-Rule" id="MF_00115"/>
    </source>
</evidence>
<comment type="function">
    <text evidence="9">Channel that opens in response to stretch forces in the membrane lipid bilayer. May participate in the regulation of osmotic pressure changes within the cell.</text>
</comment>
<dbReference type="InterPro" id="IPR037673">
    <property type="entry name" value="MSC/AndL"/>
</dbReference>
<keyword evidence="7 9" id="KW-0472">Membrane</keyword>
<evidence type="ECO:0000256" key="4">
    <source>
        <dbReference type="ARBA" id="ARBA00022692"/>
    </source>
</evidence>
<comment type="subcellular location">
    <subcellularLocation>
        <location evidence="9">Cell membrane</location>
        <topology evidence="9">Multi-pass membrane protein</topology>
    </subcellularLocation>
    <subcellularLocation>
        <location evidence="1">Membrane</location>
        <topology evidence="1">Multi-pass membrane protein</topology>
    </subcellularLocation>
</comment>
<proteinExistence type="inferred from homology"/>
<feature type="transmembrane region" description="Helical" evidence="9">
    <location>
        <begin position="71"/>
        <end position="89"/>
    </location>
</feature>
<keyword evidence="5 9" id="KW-1133">Transmembrane helix</keyword>
<organism evidence="10 11">
    <name type="scientific">Terrimonas ginsenosidimutans</name>
    <dbReference type="NCBI Taxonomy" id="2908004"/>
    <lineage>
        <taxon>Bacteria</taxon>
        <taxon>Pseudomonadati</taxon>
        <taxon>Bacteroidota</taxon>
        <taxon>Chitinophagia</taxon>
        <taxon>Chitinophagales</taxon>
        <taxon>Chitinophagaceae</taxon>
        <taxon>Terrimonas</taxon>
    </lineage>
</organism>
<dbReference type="RefSeq" id="WP_237870785.1">
    <property type="nucleotide sequence ID" value="NZ_JAKLTR010000004.1"/>
</dbReference>
<dbReference type="Gene3D" id="1.10.1200.120">
    <property type="entry name" value="Large-conductance mechanosensitive channel, MscL, domain 1"/>
    <property type="match status" value="1"/>
</dbReference>
<dbReference type="InterPro" id="IPR001185">
    <property type="entry name" value="MS_channel"/>
</dbReference>
<dbReference type="PRINTS" id="PR01264">
    <property type="entry name" value="MECHCHANNEL"/>
</dbReference>
<evidence type="ECO:0000256" key="1">
    <source>
        <dbReference type="ARBA" id="ARBA00004141"/>
    </source>
</evidence>
<keyword evidence="3 9" id="KW-1003">Cell membrane</keyword>
<keyword evidence="11" id="KW-1185">Reference proteome</keyword>
<evidence type="ECO:0000313" key="10">
    <source>
        <dbReference type="EMBL" id="MCG2614410.1"/>
    </source>
</evidence>
<comment type="similarity">
    <text evidence="9">Belongs to the MscL family.</text>
</comment>
<accession>A0ABS9KQ36</accession>
<evidence type="ECO:0000256" key="5">
    <source>
        <dbReference type="ARBA" id="ARBA00022989"/>
    </source>
</evidence>